<feature type="transmembrane region" description="Helical" evidence="1">
    <location>
        <begin position="116"/>
        <end position="138"/>
    </location>
</feature>
<dbReference type="Proteomes" id="UP000078544">
    <property type="component" value="Unassembled WGS sequence"/>
</dbReference>
<dbReference type="EMBL" id="AZGY01000005">
    <property type="protein sequence ID" value="KZZ98736.1"/>
    <property type="molecule type" value="Genomic_DNA"/>
</dbReference>
<dbReference type="STRING" id="1081109.A0A168EFA0"/>
<evidence type="ECO:0000313" key="3">
    <source>
        <dbReference type="EMBL" id="KZZ98736.1"/>
    </source>
</evidence>
<evidence type="ECO:0000259" key="2">
    <source>
        <dbReference type="Pfam" id="PF00884"/>
    </source>
</evidence>
<dbReference type="InterPro" id="IPR017850">
    <property type="entry name" value="Alkaline_phosphatase_core_sf"/>
</dbReference>
<reference evidence="3 4" key="1">
    <citation type="journal article" date="2016" name="Genome Biol. Evol.">
        <title>Divergent and convergent evolution of fungal pathogenicity.</title>
        <authorList>
            <person name="Shang Y."/>
            <person name="Xiao G."/>
            <person name="Zheng P."/>
            <person name="Cen K."/>
            <person name="Zhan S."/>
            <person name="Wang C."/>
        </authorList>
    </citation>
    <scope>NUCLEOTIDE SEQUENCE [LARGE SCALE GENOMIC DNA]</scope>
    <source>
        <strain evidence="3 4">RCEF 2490</strain>
    </source>
</reference>
<evidence type="ECO:0000256" key="1">
    <source>
        <dbReference type="SAM" id="Phobius"/>
    </source>
</evidence>
<gene>
    <name evidence="3" type="ORF">AAL_03254</name>
</gene>
<keyword evidence="1" id="KW-1133">Transmembrane helix</keyword>
<feature type="transmembrane region" description="Helical" evidence="1">
    <location>
        <begin position="226"/>
        <end position="247"/>
    </location>
</feature>
<feature type="domain" description="Sulfatase N-terminal" evidence="2">
    <location>
        <begin position="480"/>
        <end position="753"/>
    </location>
</feature>
<organism evidence="3 4">
    <name type="scientific">Moelleriella libera RCEF 2490</name>
    <dbReference type="NCBI Taxonomy" id="1081109"/>
    <lineage>
        <taxon>Eukaryota</taxon>
        <taxon>Fungi</taxon>
        <taxon>Dikarya</taxon>
        <taxon>Ascomycota</taxon>
        <taxon>Pezizomycotina</taxon>
        <taxon>Sordariomycetes</taxon>
        <taxon>Hypocreomycetidae</taxon>
        <taxon>Hypocreales</taxon>
        <taxon>Clavicipitaceae</taxon>
        <taxon>Moelleriella</taxon>
    </lineage>
</organism>
<protein>
    <submittedName>
        <fullName evidence="3">Sulfatase domain containing protein</fullName>
    </submittedName>
</protein>
<sequence length="889" mass="100494">MSSPLICYLFAVFFVSATTTKLLHLFLNVLSFPAGVFVLCLPAFIAPDILLVSFIWLLLRRGNGFFSCFSFIAGCFTSLVTLGAASAQLAFFFQTGGEIEWGDATSFAASEEGRKVLLSEGATVIYTACGILIVSWVVKNPLYRLVSSALAALEIHLQSALCWTTSKLCSGRRERGEAERSFLPSYEPDYDSDVYSDSDFEDGHKPESRSTKRTDTALVRVSPCPIFIPVLFVTLVVIGLLAIMIFLDPDRPYDRMFTTLPLPLLGIFATKPSDCVSSSSWPLPGLIDKQRWETPHGYFKGWAPSSAGNDITRKYRQNQPKWLPSQLPDGFARWEWDGFPVDGDNADVQATGCQNPSDSDPYYNPANDPLKITNLEGSLLEPLQKTLEEQSVTIKHIALIMMESMREELFPLQQGSHLHDMIMKTHDERDRETINELLSQLTPNAERITGIQGKWTNANGTALERPTNEWKHDNQEGFGGINIQGALTTSSVSTKSLAAIHCGTWPLPVDMFEEAETSPYQPCIPQILELFNSMKEDYSADDFREQKWWSGFFQASTDDYDRQSKFDHNIGFEHVVNRKRIGKDGRWDPDLAEINYFGYPETALKKYIDDYITEALASNQRMFLSHFTSTTHHPWSTPKSFKSQDYFGDAHGLVENHKDLNNYLNTVRFGDAWLGQLMQLFEDRGIANETLVIFVGDHGQAFKEDSSKVGTYDNPHISNHRVPITFRHPKLPLIQQRVNATSMSILPTLLDLLVNTNSLNEQETAAAADLLHDYEGQTFLRPFKSLSKGRRTWNYSLVNPGGRVLSITSADTSWRLVIPIGKVKTEYIFSDLGRDPEEQDRVSAWSIRNLKSSILENYGQEASKWVDEAEKIGLWWVAERKRLWRYRPS</sequence>
<evidence type="ECO:0000313" key="4">
    <source>
        <dbReference type="Proteomes" id="UP000078544"/>
    </source>
</evidence>
<dbReference type="PANTHER" id="PTHR43751:SF3">
    <property type="entry name" value="SULFATASE N-TERMINAL DOMAIN-CONTAINING PROTEIN"/>
    <property type="match status" value="1"/>
</dbReference>
<accession>A0A168EFA0</accession>
<dbReference type="Pfam" id="PF00884">
    <property type="entry name" value="Sulfatase"/>
    <property type="match status" value="1"/>
</dbReference>
<dbReference type="InterPro" id="IPR000917">
    <property type="entry name" value="Sulfatase_N"/>
</dbReference>
<dbReference type="PANTHER" id="PTHR43751">
    <property type="entry name" value="SULFATASE"/>
    <property type="match status" value="1"/>
</dbReference>
<dbReference type="SUPFAM" id="SSF53649">
    <property type="entry name" value="Alkaline phosphatase-like"/>
    <property type="match status" value="1"/>
</dbReference>
<dbReference type="AlphaFoldDB" id="A0A168EFA0"/>
<feature type="transmembrane region" description="Helical" evidence="1">
    <location>
        <begin position="33"/>
        <end position="59"/>
    </location>
</feature>
<name>A0A168EFA0_9HYPO</name>
<feature type="transmembrane region" description="Helical" evidence="1">
    <location>
        <begin position="71"/>
        <end position="93"/>
    </location>
</feature>
<dbReference type="OrthoDB" id="96314at2759"/>
<dbReference type="InterPro" id="IPR052701">
    <property type="entry name" value="GAG_Ulvan_Degrading_Sulfatases"/>
</dbReference>
<dbReference type="Gene3D" id="3.40.720.10">
    <property type="entry name" value="Alkaline Phosphatase, subunit A"/>
    <property type="match status" value="1"/>
</dbReference>
<keyword evidence="1" id="KW-0812">Transmembrane</keyword>
<keyword evidence="4" id="KW-1185">Reference proteome</keyword>
<comment type="caution">
    <text evidence="3">The sequence shown here is derived from an EMBL/GenBank/DDBJ whole genome shotgun (WGS) entry which is preliminary data.</text>
</comment>
<keyword evidence="1" id="KW-0472">Membrane</keyword>
<proteinExistence type="predicted"/>